<comment type="caution">
    <text evidence="2">The sequence shown here is derived from an EMBL/GenBank/DDBJ whole genome shotgun (WGS) entry which is preliminary data.</text>
</comment>
<organism evidence="2 3">
    <name type="scientific">Dissostichus mawsoni</name>
    <name type="common">Antarctic cod</name>
    <dbReference type="NCBI Taxonomy" id="36200"/>
    <lineage>
        <taxon>Eukaryota</taxon>
        <taxon>Metazoa</taxon>
        <taxon>Chordata</taxon>
        <taxon>Craniata</taxon>
        <taxon>Vertebrata</taxon>
        <taxon>Euteleostomi</taxon>
        <taxon>Actinopterygii</taxon>
        <taxon>Neopterygii</taxon>
        <taxon>Teleostei</taxon>
        <taxon>Neoteleostei</taxon>
        <taxon>Acanthomorphata</taxon>
        <taxon>Eupercaria</taxon>
        <taxon>Perciformes</taxon>
        <taxon>Notothenioidei</taxon>
        <taxon>Nototheniidae</taxon>
        <taxon>Dissostichus</taxon>
    </lineage>
</organism>
<accession>A0A7J5ZB03</accession>
<sequence>MELYPPVCRSIASSSIDLLSLTRVKGGPAPDAGAPGREDRERVLQQPALRLSSRHPAAEQPGSTGLLPADTHRPETRPTGEKHRSMEPYIRCCTHLRGGVDRCVQQRDVGLHGPVSLRWAGSRAGECLRAGGLWIRAALLQDAGRRAGAPAAGGLSPGPLSPVLQHLDPDHETIRRQMW</sequence>
<feature type="region of interest" description="Disordered" evidence="1">
    <location>
        <begin position="49"/>
        <end position="84"/>
    </location>
</feature>
<feature type="compositionally biased region" description="Low complexity" evidence="1">
    <location>
        <begin position="23"/>
        <end position="35"/>
    </location>
</feature>
<dbReference type="EMBL" id="JAAKFY010000004">
    <property type="protein sequence ID" value="KAF3857548.1"/>
    <property type="molecule type" value="Genomic_DNA"/>
</dbReference>
<dbReference type="Proteomes" id="UP000518266">
    <property type="component" value="Unassembled WGS sequence"/>
</dbReference>
<feature type="region of interest" description="Disordered" evidence="1">
    <location>
        <begin position="23"/>
        <end position="42"/>
    </location>
</feature>
<dbReference type="AlphaFoldDB" id="A0A7J5ZB03"/>
<feature type="compositionally biased region" description="Basic and acidic residues" evidence="1">
    <location>
        <begin position="70"/>
        <end position="84"/>
    </location>
</feature>
<evidence type="ECO:0000313" key="2">
    <source>
        <dbReference type="EMBL" id="KAF3857548.1"/>
    </source>
</evidence>
<feature type="compositionally biased region" description="Low complexity" evidence="1">
    <location>
        <begin position="147"/>
        <end position="162"/>
    </location>
</feature>
<evidence type="ECO:0000313" key="3">
    <source>
        <dbReference type="Proteomes" id="UP000518266"/>
    </source>
</evidence>
<proteinExistence type="predicted"/>
<feature type="region of interest" description="Disordered" evidence="1">
    <location>
        <begin position="147"/>
        <end position="166"/>
    </location>
</feature>
<keyword evidence="3" id="KW-1185">Reference proteome</keyword>
<reference evidence="2 3" key="1">
    <citation type="submission" date="2020-03" db="EMBL/GenBank/DDBJ databases">
        <title>Dissostichus mawsoni Genome sequencing and assembly.</title>
        <authorList>
            <person name="Park H."/>
        </authorList>
    </citation>
    <scope>NUCLEOTIDE SEQUENCE [LARGE SCALE GENOMIC DNA]</scope>
    <source>
        <strain evidence="2">DM0001</strain>
        <tissue evidence="2">Muscle</tissue>
    </source>
</reference>
<evidence type="ECO:0000256" key="1">
    <source>
        <dbReference type="SAM" id="MobiDB-lite"/>
    </source>
</evidence>
<gene>
    <name evidence="2" type="ORF">F7725_010749</name>
</gene>
<protein>
    <submittedName>
        <fullName evidence="2">Uncharacterized protein</fullName>
    </submittedName>
</protein>
<name>A0A7J5ZB03_DISMA</name>